<dbReference type="RefSeq" id="WP_092701738.1">
    <property type="nucleotide sequence ID" value="NZ_FNQJ01000072.1"/>
</dbReference>
<accession>A0A1H4FK44</accession>
<reference evidence="2" key="1">
    <citation type="submission" date="2016-10" db="EMBL/GenBank/DDBJ databases">
        <authorList>
            <person name="Varghese N."/>
            <person name="Submissions S."/>
        </authorList>
    </citation>
    <scope>NUCLEOTIDE SEQUENCE [LARGE SCALE GENOMIC DNA]</scope>
    <source>
        <strain evidence="2">DSM 25157</strain>
    </source>
</reference>
<dbReference type="Proteomes" id="UP000199002">
    <property type="component" value="Unassembled WGS sequence"/>
</dbReference>
<gene>
    <name evidence="1" type="ORF">SAMN05421875_1725</name>
</gene>
<keyword evidence="2" id="KW-1185">Reference proteome</keyword>
<evidence type="ECO:0000313" key="2">
    <source>
        <dbReference type="Proteomes" id="UP000199002"/>
    </source>
</evidence>
<dbReference type="GeneID" id="34231564"/>
<evidence type="ECO:0000313" key="1">
    <source>
        <dbReference type="EMBL" id="SEA97733.1"/>
    </source>
</evidence>
<dbReference type="EMBL" id="FNQJ01000072">
    <property type="protein sequence ID" value="SEA97733.1"/>
    <property type="molecule type" value="Genomic_DNA"/>
</dbReference>
<dbReference type="AlphaFoldDB" id="A0A1H4FK44"/>
<sequence>MRSENEMQITLARLRDEFSVNVTPAQELHGQELADWLELAEDELFNREIAGSRPARPPVGAA</sequence>
<organism evidence="1 2">
    <name type="scientific">Acidovorax soli</name>
    <dbReference type="NCBI Taxonomy" id="592050"/>
    <lineage>
        <taxon>Bacteria</taxon>
        <taxon>Pseudomonadati</taxon>
        <taxon>Pseudomonadota</taxon>
        <taxon>Betaproteobacteria</taxon>
        <taxon>Burkholderiales</taxon>
        <taxon>Comamonadaceae</taxon>
        <taxon>Acidovorax</taxon>
    </lineage>
</organism>
<protein>
    <submittedName>
        <fullName evidence="1">Uncharacterized protein</fullName>
    </submittedName>
</protein>
<proteinExistence type="predicted"/>
<name>A0A1H4FK44_9BURK</name>